<organism evidence="10 11">
    <name type="scientific">Phialemonium atrogriseum</name>
    <dbReference type="NCBI Taxonomy" id="1093897"/>
    <lineage>
        <taxon>Eukaryota</taxon>
        <taxon>Fungi</taxon>
        <taxon>Dikarya</taxon>
        <taxon>Ascomycota</taxon>
        <taxon>Pezizomycotina</taxon>
        <taxon>Sordariomycetes</taxon>
        <taxon>Sordariomycetidae</taxon>
        <taxon>Cephalothecales</taxon>
        <taxon>Cephalothecaceae</taxon>
        <taxon>Phialemonium</taxon>
    </lineage>
</organism>
<feature type="transmembrane region" description="Helical" evidence="8">
    <location>
        <begin position="431"/>
        <end position="449"/>
    </location>
</feature>
<evidence type="ECO:0000259" key="9">
    <source>
        <dbReference type="PROSITE" id="PS50850"/>
    </source>
</evidence>
<comment type="subcellular location">
    <subcellularLocation>
        <location evidence="1">Membrane</location>
        <topology evidence="1">Multi-pass membrane protein</topology>
    </subcellularLocation>
</comment>
<keyword evidence="6 8" id="KW-0472">Membrane</keyword>
<feature type="compositionally biased region" description="Basic and acidic residues" evidence="7">
    <location>
        <begin position="38"/>
        <end position="47"/>
    </location>
</feature>
<feature type="transmembrane region" description="Helical" evidence="8">
    <location>
        <begin position="164"/>
        <end position="191"/>
    </location>
</feature>
<feature type="transmembrane region" description="Helical" evidence="8">
    <location>
        <begin position="139"/>
        <end position="158"/>
    </location>
</feature>
<dbReference type="PANTHER" id="PTHR11360:SF224">
    <property type="entry name" value="MAJOR FACILITATOR SUPERFAMILY (MFS) PROFILE DOMAIN-CONTAINING PROTEIN-RELATED"/>
    <property type="match status" value="1"/>
</dbReference>
<evidence type="ECO:0000256" key="6">
    <source>
        <dbReference type="ARBA" id="ARBA00023136"/>
    </source>
</evidence>
<dbReference type="GeneID" id="85308474"/>
<gene>
    <name evidence="10" type="ORF">QBC33DRAFT_478191</name>
</gene>
<protein>
    <submittedName>
        <fullName evidence="10">MFS general substrate transporter</fullName>
    </submittedName>
</protein>
<dbReference type="PROSITE" id="PS50850">
    <property type="entry name" value="MFS"/>
    <property type="match status" value="1"/>
</dbReference>
<comment type="caution">
    <text evidence="10">The sequence shown here is derived from an EMBL/GenBank/DDBJ whole genome shotgun (WGS) entry which is preliminary data.</text>
</comment>
<feature type="transmembrane region" description="Helical" evidence="8">
    <location>
        <begin position="362"/>
        <end position="382"/>
    </location>
</feature>
<keyword evidence="11" id="KW-1185">Reference proteome</keyword>
<keyword evidence="4 8" id="KW-0812">Transmembrane</keyword>
<feature type="transmembrane region" description="Helical" evidence="8">
    <location>
        <begin position="338"/>
        <end position="356"/>
    </location>
</feature>
<feature type="transmembrane region" description="Helical" evidence="8">
    <location>
        <begin position="198"/>
        <end position="216"/>
    </location>
</feature>
<accession>A0AAJ0FKP1</accession>
<evidence type="ECO:0000256" key="2">
    <source>
        <dbReference type="ARBA" id="ARBA00006727"/>
    </source>
</evidence>
<evidence type="ECO:0000313" key="10">
    <source>
        <dbReference type="EMBL" id="KAK1764280.1"/>
    </source>
</evidence>
<feature type="region of interest" description="Disordered" evidence="7">
    <location>
        <begin position="1"/>
        <end position="56"/>
    </location>
</feature>
<feature type="transmembrane region" description="Helical" evidence="8">
    <location>
        <begin position="110"/>
        <end position="132"/>
    </location>
</feature>
<dbReference type="InterPro" id="IPR050327">
    <property type="entry name" value="Proton-linked_MCT"/>
</dbReference>
<feature type="transmembrane region" description="Helical" evidence="8">
    <location>
        <begin position="394"/>
        <end position="411"/>
    </location>
</feature>
<evidence type="ECO:0000256" key="1">
    <source>
        <dbReference type="ARBA" id="ARBA00004141"/>
    </source>
</evidence>
<dbReference type="Gene3D" id="1.20.1250.20">
    <property type="entry name" value="MFS general substrate transporter like domains"/>
    <property type="match status" value="2"/>
</dbReference>
<dbReference type="SUPFAM" id="SSF103473">
    <property type="entry name" value="MFS general substrate transporter"/>
    <property type="match status" value="1"/>
</dbReference>
<keyword evidence="3" id="KW-0813">Transport</keyword>
<dbReference type="PANTHER" id="PTHR11360">
    <property type="entry name" value="MONOCARBOXYLATE TRANSPORTER"/>
    <property type="match status" value="1"/>
</dbReference>
<evidence type="ECO:0000256" key="4">
    <source>
        <dbReference type="ARBA" id="ARBA00022692"/>
    </source>
</evidence>
<evidence type="ECO:0000256" key="5">
    <source>
        <dbReference type="ARBA" id="ARBA00022989"/>
    </source>
</evidence>
<dbReference type="InterPro" id="IPR036259">
    <property type="entry name" value="MFS_trans_sf"/>
</dbReference>
<evidence type="ECO:0000256" key="8">
    <source>
        <dbReference type="SAM" id="Phobius"/>
    </source>
</evidence>
<proteinExistence type="inferred from homology"/>
<dbReference type="Pfam" id="PF07690">
    <property type="entry name" value="MFS_1"/>
    <property type="match status" value="1"/>
</dbReference>
<dbReference type="InterPro" id="IPR020846">
    <property type="entry name" value="MFS_dom"/>
</dbReference>
<evidence type="ECO:0000313" key="11">
    <source>
        <dbReference type="Proteomes" id="UP001244011"/>
    </source>
</evidence>
<feature type="transmembrane region" description="Helical" evidence="8">
    <location>
        <begin position="228"/>
        <end position="248"/>
    </location>
</feature>
<name>A0AAJ0FKP1_9PEZI</name>
<dbReference type="GO" id="GO:0016020">
    <property type="term" value="C:membrane"/>
    <property type="evidence" value="ECO:0007669"/>
    <property type="project" value="UniProtKB-SubCell"/>
</dbReference>
<dbReference type="Proteomes" id="UP001244011">
    <property type="component" value="Unassembled WGS sequence"/>
</dbReference>
<comment type="similarity">
    <text evidence="2">Belongs to the major facilitator superfamily. Monocarboxylate porter (TC 2.A.1.13) family.</text>
</comment>
<dbReference type="AlphaFoldDB" id="A0AAJ0FKP1"/>
<dbReference type="CDD" id="cd17352">
    <property type="entry name" value="MFS_MCT_SLC16"/>
    <property type="match status" value="1"/>
</dbReference>
<dbReference type="RefSeq" id="XP_060280493.1">
    <property type="nucleotide sequence ID" value="XM_060425287.1"/>
</dbReference>
<feature type="transmembrane region" description="Helical" evidence="8">
    <location>
        <begin position="273"/>
        <end position="295"/>
    </location>
</feature>
<feature type="transmembrane region" description="Helical" evidence="8">
    <location>
        <begin position="307"/>
        <end position="326"/>
    </location>
</feature>
<keyword evidence="5 8" id="KW-1133">Transmembrane helix</keyword>
<reference evidence="10" key="1">
    <citation type="submission" date="2023-06" db="EMBL/GenBank/DDBJ databases">
        <title>Genome-scale phylogeny and comparative genomics of the fungal order Sordariales.</title>
        <authorList>
            <consortium name="Lawrence Berkeley National Laboratory"/>
            <person name="Hensen N."/>
            <person name="Bonometti L."/>
            <person name="Westerberg I."/>
            <person name="Brannstrom I.O."/>
            <person name="Guillou S."/>
            <person name="Cros-Aarteil S."/>
            <person name="Calhoun S."/>
            <person name="Haridas S."/>
            <person name="Kuo A."/>
            <person name="Mondo S."/>
            <person name="Pangilinan J."/>
            <person name="Riley R."/>
            <person name="Labutti K."/>
            <person name="Andreopoulos B."/>
            <person name="Lipzen A."/>
            <person name="Chen C."/>
            <person name="Yanf M."/>
            <person name="Daum C."/>
            <person name="Ng V."/>
            <person name="Clum A."/>
            <person name="Steindorff A."/>
            <person name="Ohm R."/>
            <person name="Martin F."/>
            <person name="Silar P."/>
            <person name="Natvig D."/>
            <person name="Lalanne C."/>
            <person name="Gautier V."/>
            <person name="Ament-Velasquez S.L."/>
            <person name="Kruys A."/>
            <person name="Hutchinson M.I."/>
            <person name="Powell A.J."/>
            <person name="Barry K."/>
            <person name="Miller A.N."/>
            <person name="Grigoriev I.V."/>
            <person name="Debuchy R."/>
            <person name="Gladieux P."/>
            <person name="Thoren M.H."/>
            <person name="Johannesson H."/>
        </authorList>
    </citation>
    <scope>NUCLEOTIDE SEQUENCE</scope>
    <source>
        <strain evidence="10">8032-3</strain>
    </source>
</reference>
<feature type="transmembrane region" description="Helical" evidence="8">
    <location>
        <begin position="61"/>
        <end position="81"/>
    </location>
</feature>
<dbReference type="GO" id="GO:0022857">
    <property type="term" value="F:transmembrane transporter activity"/>
    <property type="evidence" value="ECO:0007669"/>
    <property type="project" value="InterPro"/>
</dbReference>
<evidence type="ECO:0000256" key="3">
    <source>
        <dbReference type="ARBA" id="ARBA00022448"/>
    </source>
</evidence>
<dbReference type="EMBL" id="MU839021">
    <property type="protein sequence ID" value="KAK1764280.1"/>
    <property type="molecule type" value="Genomic_DNA"/>
</dbReference>
<evidence type="ECO:0000256" key="7">
    <source>
        <dbReference type="SAM" id="MobiDB-lite"/>
    </source>
</evidence>
<dbReference type="InterPro" id="IPR011701">
    <property type="entry name" value="MFS"/>
</dbReference>
<feature type="domain" description="Major facilitator superfamily (MFS) profile" evidence="9">
    <location>
        <begin position="62"/>
        <end position="452"/>
    </location>
</feature>
<sequence>MPHPKQPAATPAGSLPVERETENAEYQGGHSDTPSSILHDHDAEKATQPRSPGDDTPDGGLLAWLVLLGAWCTSFCSFGWLNSTTASHCVGVFQEYYQNELLSGYSPSTISWIPSLQIFFMMGMGPIVGIIYDRFGPRWLIMVGSLLHIFGIMMASLGTEYYQILLAQGLCSAIGVSAIFQPAVTCVAGWFNHRRGAAFGILFTGSSIGGVMFPIMLSHLIREVGYGWAMRISGFLMLFLLIIANLTVRAYRPPSPHKITGAQLLKPLTETEFLLLTAGLFCFSYGFFVPINYLPVQALSSGMDPDLAHYLLPILNAASLFGRLFSGFVSDKIGRFNTFVVVCYLSAIWILALWLPDTSDPALIAFALLFGFFSGAYVSLITPLVMQISPMAEIGFRTGIVLFVTAIGGLTTNPINGAILDNSGGWVGLKVFSGVFCLAGTTFVLVARIRRTGWKLLVRF</sequence>